<accession>A0A8B8CBT1</accession>
<dbReference type="GeneID" id="111118109"/>
<dbReference type="AlphaFoldDB" id="A0A8B8CBT1"/>
<dbReference type="KEGG" id="cvn:111118109"/>
<evidence type="ECO:0000313" key="3">
    <source>
        <dbReference type="RefSeq" id="XP_022313130.1"/>
    </source>
</evidence>
<reference evidence="3" key="1">
    <citation type="submission" date="2025-08" db="UniProtKB">
        <authorList>
            <consortium name="RefSeq"/>
        </authorList>
    </citation>
    <scope>IDENTIFICATION</scope>
    <source>
        <tissue evidence="3">Whole sample</tissue>
    </source>
</reference>
<evidence type="ECO:0000256" key="1">
    <source>
        <dbReference type="SAM" id="SignalP"/>
    </source>
</evidence>
<dbReference type="Proteomes" id="UP000694844">
    <property type="component" value="Chromosome 2"/>
</dbReference>
<keyword evidence="1" id="KW-0732">Signal</keyword>
<proteinExistence type="predicted"/>
<feature type="chain" id="PRO_5034117556" evidence="1">
    <location>
        <begin position="21"/>
        <end position="126"/>
    </location>
</feature>
<evidence type="ECO:0000313" key="2">
    <source>
        <dbReference type="Proteomes" id="UP000694844"/>
    </source>
</evidence>
<gene>
    <name evidence="3" type="primary">LOC111118109</name>
</gene>
<protein>
    <submittedName>
        <fullName evidence="3">Uncharacterized protein LOC111118109</fullName>
    </submittedName>
</protein>
<dbReference type="RefSeq" id="XP_022313130.1">
    <property type="nucleotide sequence ID" value="XM_022457422.1"/>
</dbReference>
<organism evidence="2 3">
    <name type="scientific">Crassostrea virginica</name>
    <name type="common">Eastern oyster</name>
    <dbReference type="NCBI Taxonomy" id="6565"/>
    <lineage>
        <taxon>Eukaryota</taxon>
        <taxon>Metazoa</taxon>
        <taxon>Spiralia</taxon>
        <taxon>Lophotrochozoa</taxon>
        <taxon>Mollusca</taxon>
        <taxon>Bivalvia</taxon>
        <taxon>Autobranchia</taxon>
        <taxon>Pteriomorphia</taxon>
        <taxon>Ostreida</taxon>
        <taxon>Ostreoidea</taxon>
        <taxon>Ostreidae</taxon>
        <taxon>Crassostrea</taxon>
    </lineage>
</organism>
<sequence>MERGLVICALVLLCLNSCCSFLCCSKAGKCYLCKLPTVKRTVIGPPPIKQRVSCKTVEECSIKRLMIRNHIDQLMEQITLLRSKGNFGNTVKSKTVKPEPIQPVRPKPEIPDINTLLGATPHQMGL</sequence>
<feature type="signal peptide" evidence="1">
    <location>
        <begin position="1"/>
        <end position="20"/>
    </location>
</feature>
<name>A0A8B8CBT1_CRAVI</name>
<keyword evidence="2" id="KW-1185">Reference proteome</keyword>